<feature type="transmembrane region" description="Helical" evidence="1">
    <location>
        <begin position="94"/>
        <end position="116"/>
    </location>
</feature>
<organism evidence="2 3">
    <name type="scientific">Phytohabitans suffuscus</name>
    <dbReference type="NCBI Taxonomy" id="624315"/>
    <lineage>
        <taxon>Bacteria</taxon>
        <taxon>Bacillati</taxon>
        <taxon>Actinomycetota</taxon>
        <taxon>Actinomycetes</taxon>
        <taxon>Micromonosporales</taxon>
        <taxon>Micromonosporaceae</taxon>
    </lineage>
</organism>
<gene>
    <name evidence="2" type="ORF">Psuf_083930</name>
</gene>
<dbReference type="AlphaFoldDB" id="A0A6F8YY22"/>
<keyword evidence="1" id="KW-0472">Membrane</keyword>
<evidence type="ECO:0000256" key="1">
    <source>
        <dbReference type="SAM" id="Phobius"/>
    </source>
</evidence>
<accession>A0A6F8YY22</accession>
<dbReference type="Proteomes" id="UP000503011">
    <property type="component" value="Chromosome"/>
</dbReference>
<proteinExistence type="predicted"/>
<dbReference type="RefSeq" id="WP_173163783.1">
    <property type="nucleotide sequence ID" value="NZ_AP022871.1"/>
</dbReference>
<keyword evidence="1" id="KW-0812">Transmembrane</keyword>
<name>A0A6F8YY22_9ACTN</name>
<dbReference type="EMBL" id="AP022871">
    <property type="protein sequence ID" value="BCB91080.1"/>
    <property type="molecule type" value="Genomic_DNA"/>
</dbReference>
<evidence type="ECO:0000313" key="2">
    <source>
        <dbReference type="EMBL" id="BCB91080.1"/>
    </source>
</evidence>
<protein>
    <submittedName>
        <fullName evidence="2">Uncharacterized protein</fullName>
    </submittedName>
</protein>
<evidence type="ECO:0000313" key="3">
    <source>
        <dbReference type="Proteomes" id="UP000503011"/>
    </source>
</evidence>
<keyword evidence="1" id="KW-1133">Transmembrane helix</keyword>
<keyword evidence="3" id="KW-1185">Reference proteome</keyword>
<reference evidence="2 3" key="2">
    <citation type="submission" date="2020-03" db="EMBL/GenBank/DDBJ databases">
        <authorList>
            <person name="Ichikawa N."/>
            <person name="Kimura A."/>
            <person name="Kitahashi Y."/>
            <person name="Uohara A."/>
        </authorList>
    </citation>
    <scope>NUCLEOTIDE SEQUENCE [LARGE SCALE GENOMIC DNA]</scope>
    <source>
        <strain evidence="2 3">NBRC 105367</strain>
    </source>
</reference>
<dbReference type="KEGG" id="psuu:Psuf_083930"/>
<reference evidence="2 3" key="1">
    <citation type="submission" date="2020-03" db="EMBL/GenBank/DDBJ databases">
        <title>Whole genome shotgun sequence of Phytohabitans suffuscus NBRC 105367.</title>
        <authorList>
            <person name="Komaki H."/>
            <person name="Tamura T."/>
        </authorList>
    </citation>
    <scope>NUCLEOTIDE SEQUENCE [LARGE SCALE GENOMIC DNA]</scope>
    <source>
        <strain evidence="2 3">NBRC 105367</strain>
    </source>
</reference>
<sequence>MRHPTDGTLRRLVDEPAGVADAERAHVAGCPVCLAGLAAAREDAAAVGAALDVAVTADVDAAWQRLSGAAAVQGRRGAATAPGRRWRALLRSPVIAAVGAVSLLLGATAAAAANWLPFFHAERIAPVAAPQADLVKLPELEDFGELRITEEIRIRQVAGAAAAREASGLAVPRVAELPRGVTGEPAYHVLGRVSGTFTFSAAKAAAFAAAAGQTLPPPPPGLDGSQFRLTAGPGIAAVWSQGRPVPAMMVGRAVAPSALSAGVPFETARDYLLSLPILPDNVAAQLRGFSADGTTLPLFMSVENMTSRPADVGGLPATVFTSRDGTVAGVVWVDRGVVTAVAGSLGAGEVLSVARGLRWDR</sequence>